<dbReference type="InterPro" id="IPR046956">
    <property type="entry name" value="RLP23-like"/>
</dbReference>
<proteinExistence type="inferred from homology"/>
<organism evidence="14 15">
    <name type="scientific">Arachis hypogaea</name>
    <name type="common">Peanut</name>
    <dbReference type="NCBI Taxonomy" id="3818"/>
    <lineage>
        <taxon>Eukaryota</taxon>
        <taxon>Viridiplantae</taxon>
        <taxon>Streptophyta</taxon>
        <taxon>Embryophyta</taxon>
        <taxon>Tracheophyta</taxon>
        <taxon>Spermatophyta</taxon>
        <taxon>Magnoliopsida</taxon>
        <taxon>eudicotyledons</taxon>
        <taxon>Gunneridae</taxon>
        <taxon>Pentapetalae</taxon>
        <taxon>rosids</taxon>
        <taxon>fabids</taxon>
        <taxon>Fabales</taxon>
        <taxon>Fabaceae</taxon>
        <taxon>Papilionoideae</taxon>
        <taxon>50 kb inversion clade</taxon>
        <taxon>dalbergioids sensu lato</taxon>
        <taxon>Dalbergieae</taxon>
        <taxon>Pterocarpus clade</taxon>
        <taxon>Arachis</taxon>
    </lineage>
</organism>
<dbReference type="PRINTS" id="PR00019">
    <property type="entry name" value="LEURICHRPT"/>
</dbReference>
<feature type="transmembrane region" description="Helical" evidence="12">
    <location>
        <begin position="468"/>
        <end position="491"/>
    </location>
</feature>
<evidence type="ECO:0000313" key="15">
    <source>
        <dbReference type="Proteomes" id="UP000289738"/>
    </source>
</evidence>
<accession>A0A445CYW7</accession>
<evidence type="ECO:0000259" key="13">
    <source>
        <dbReference type="Pfam" id="PF08263"/>
    </source>
</evidence>
<dbReference type="Pfam" id="PF08263">
    <property type="entry name" value="LRRNT_2"/>
    <property type="match status" value="1"/>
</dbReference>
<dbReference type="InterPro" id="IPR013210">
    <property type="entry name" value="LRR_N_plant-typ"/>
</dbReference>
<keyword evidence="11" id="KW-0325">Glycoprotein</keyword>
<keyword evidence="8 12" id="KW-1133">Transmembrane helix</keyword>
<dbReference type="InterPro" id="IPR001611">
    <property type="entry name" value="Leu-rich_rpt"/>
</dbReference>
<evidence type="ECO:0000256" key="3">
    <source>
        <dbReference type="ARBA" id="ARBA00022475"/>
    </source>
</evidence>
<evidence type="ECO:0000256" key="7">
    <source>
        <dbReference type="ARBA" id="ARBA00022737"/>
    </source>
</evidence>
<keyword evidence="10" id="KW-0675">Receptor</keyword>
<feature type="transmembrane region" description="Helical" evidence="12">
    <location>
        <begin position="743"/>
        <end position="768"/>
    </location>
</feature>
<keyword evidence="15" id="KW-1185">Reference proteome</keyword>
<evidence type="ECO:0000256" key="9">
    <source>
        <dbReference type="ARBA" id="ARBA00023136"/>
    </source>
</evidence>
<dbReference type="Pfam" id="PF13855">
    <property type="entry name" value="LRR_8"/>
    <property type="match status" value="2"/>
</dbReference>
<dbReference type="Gene3D" id="3.80.10.10">
    <property type="entry name" value="Ribonuclease Inhibitor"/>
    <property type="match status" value="3"/>
</dbReference>
<keyword evidence="9 12" id="KW-0472">Membrane</keyword>
<evidence type="ECO:0000256" key="2">
    <source>
        <dbReference type="ARBA" id="ARBA00009592"/>
    </source>
</evidence>
<protein>
    <recommendedName>
        <fullName evidence="13">Leucine-rich repeat-containing N-terminal plant-type domain-containing protein</fullName>
    </recommendedName>
</protein>
<evidence type="ECO:0000256" key="12">
    <source>
        <dbReference type="SAM" id="Phobius"/>
    </source>
</evidence>
<dbReference type="GO" id="GO:0005886">
    <property type="term" value="C:plasma membrane"/>
    <property type="evidence" value="ECO:0007669"/>
    <property type="project" value="UniProtKB-SubCell"/>
</dbReference>
<comment type="caution">
    <text evidence="14">The sequence shown here is derived from an EMBL/GenBank/DDBJ whole genome shotgun (WGS) entry which is preliminary data.</text>
</comment>
<keyword evidence="7" id="KW-0677">Repeat</keyword>
<feature type="transmembrane region" description="Helical" evidence="12">
    <location>
        <begin position="419"/>
        <end position="440"/>
    </location>
</feature>
<comment type="subcellular location">
    <subcellularLocation>
        <location evidence="1">Cell membrane</location>
        <topology evidence="1">Single-pass type I membrane protein</topology>
    </subcellularLocation>
</comment>
<comment type="similarity">
    <text evidence="2">Belongs to the RLP family.</text>
</comment>
<evidence type="ECO:0000256" key="5">
    <source>
        <dbReference type="ARBA" id="ARBA00022692"/>
    </source>
</evidence>
<evidence type="ECO:0000256" key="11">
    <source>
        <dbReference type="ARBA" id="ARBA00023180"/>
    </source>
</evidence>
<feature type="domain" description="Leucine-rich repeat-containing N-terminal plant-type" evidence="13">
    <location>
        <begin position="499"/>
        <end position="534"/>
    </location>
</feature>
<evidence type="ECO:0000256" key="4">
    <source>
        <dbReference type="ARBA" id="ARBA00022614"/>
    </source>
</evidence>
<evidence type="ECO:0000256" key="6">
    <source>
        <dbReference type="ARBA" id="ARBA00022729"/>
    </source>
</evidence>
<dbReference type="FunFam" id="3.80.10.10:FF:000095">
    <property type="entry name" value="LRR receptor-like serine/threonine-protein kinase GSO1"/>
    <property type="match status" value="2"/>
</dbReference>
<name>A0A445CYW7_ARAHY</name>
<keyword evidence="6" id="KW-0732">Signal</keyword>
<dbReference type="Proteomes" id="UP000289738">
    <property type="component" value="Chromosome A05"/>
</dbReference>
<evidence type="ECO:0000256" key="1">
    <source>
        <dbReference type="ARBA" id="ARBA00004251"/>
    </source>
</evidence>
<dbReference type="SMART" id="SM00369">
    <property type="entry name" value="LRR_TYP"/>
    <property type="match status" value="7"/>
</dbReference>
<reference evidence="14 15" key="1">
    <citation type="submission" date="2019-01" db="EMBL/GenBank/DDBJ databases">
        <title>Sequencing of cultivated peanut Arachis hypogaea provides insights into genome evolution and oil improvement.</title>
        <authorList>
            <person name="Chen X."/>
        </authorList>
    </citation>
    <scope>NUCLEOTIDE SEQUENCE [LARGE SCALE GENOMIC DNA]</scope>
    <source>
        <strain evidence="15">cv. Fuhuasheng</strain>
        <tissue evidence="14">Leaves</tissue>
    </source>
</reference>
<gene>
    <name evidence="14" type="ORF">Ahy_A05g021901</name>
</gene>
<keyword evidence="4" id="KW-0433">Leucine-rich repeat</keyword>
<dbReference type="EMBL" id="SDMP01000005">
    <property type="protein sequence ID" value="RYR56109.1"/>
    <property type="molecule type" value="Genomic_DNA"/>
</dbReference>
<evidence type="ECO:0000256" key="10">
    <source>
        <dbReference type="ARBA" id="ARBA00023170"/>
    </source>
</evidence>
<dbReference type="PANTHER" id="PTHR48063">
    <property type="entry name" value="LRR RECEPTOR-LIKE KINASE"/>
    <property type="match status" value="1"/>
</dbReference>
<dbReference type="InterPro" id="IPR003591">
    <property type="entry name" value="Leu-rich_rpt_typical-subtyp"/>
</dbReference>
<dbReference type="FunFam" id="3.80.10.10:FF:000111">
    <property type="entry name" value="LRR receptor-like serine/threonine-protein kinase ERECTA"/>
    <property type="match status" value="1"/>
</dbReference>
<sequence>MLEFRISLQSGFGLYTMNISYNNLTGTIPNFALRLAGYPSIYLAANQFEGSIPLFLRRAVSLDLSNNKFSDVTSFVCANDTGEGLSRLDISNNYLSSQIPDCWENFKSLAYIDVSNNNFSGQVPTSMGSVLELRVLILRNNSLMGELPFSMKHCKNLVMLDAGENKLSGIIPSWIGSSLQQLQMLSLRKNHFFGSIPLSLCFLNGIRFLDLSVNQLWGPIPKCFINFTAMTTQERFLTDSHHHSYIVNHTIIRHMYNYDIIALLMWKGVEHIFENDKLLLKGIDLSSNQLSEDIPTELGNLVELVALNLSRNNLTGIIPSEIGRLVSLEFLDLSRNHLFGSIPSSLAKIDRLSMLDVSHNNLSGMIPIGTQLQSFNATSYEENQDLCGLPLEKLCFVKEPHQESVVKTQDENDDFLQTFFMSMGLGFFVGFWGIFGTILFNRSCRHAYFRFLNNITEKVMSRMNLNPVPFMILIETVLLFITMLLLAGGVGGEVKCAERERQALLDFKAAMVDDYGMLSSWKGRDCCHWNGVRCRNLTAHVISLDLHGDSIGNEYFYFERFLRGKIPSLRYLNLSFNGFEDYHVPEFFGNLTSLRYLDLSYCYFDGRIPSIDLSSNHLSGDIPSELENLVELVSLNLSRNNLTGKIPSGIGRLLSLESLDLSRNHLFGSIPSSLAQISFLSVLDLSHNNLSGQIPTGTQLQSFNASSYEENQNLCGLPLENMCPKEEPRQESLVKTQDENDGFIQAFFASMGLGFFVGFWGIFGTILFNSSWRHAYFRFLNNITEKVMSRWQWW</sequence>
<keyword evidence="3" id="KW-1003">Cell membrane</keyword>
<dbReference type="PANTHER" id="PTHR48063:SF98">
    <property type="entry name" value="LRR RECEPTOR-LIKE SERINE_THREONINE-PROTEIN KINASE FLS2"/>
    <property type="match status" value="1"/>
</dbReference>
<evidence type="ECO:0000313" key="14">
    <source>
        <dbReference type="EMBL" id="RYR56109.1"/>
    </source>
</evidence>
<dbReference type="AlphaFoldDB" id="A0A445CYW7"/>
<keyword evidence="5 12" id="KW-0812">Transmembrane</keyword>
<dbReference type="SUPFAM" id="SSF52058">
    <property type="entry name" value="L domain-like"/>
    <property type="match status" value="3"/>
</dbReference>
<evidence type="ECO:0000256" key="8">
    <source>
        <dbReference type="ARBA" id="ARBA00022989"/>
    </source>
</evidence>
<dbReference type="InterPro" id="IPR032675">
    <property type="entry name" value="LRR_dom_sf"/>
</dbReference>
<dbReference type="Pfam" id="PF00560">
    <property type="entry name" value="LRR_1"/>
    <property type="match status" value="6"/>
</dbReference>